<reference evidence="2 3" key="1">
    <citation type="submission" date="2015-09" db="EMBL/GenBank/DDBJ databases">
        <title>Draft genome of the parasitic nematode Teladorsagia circumcincta isolate WARC Sus (inbred).</title>
        <authorList>
            <person name="Mitreva M."/>
        </authorList>
    </citation>
    <scope>NUCLEOTIDE SEQUENCE [LARGE SCALE GENOMIC DNA]</scope>
    <source>
        <strain evidence="2 3">S</strain>
    </source>
</reference>
<dbReference type="OrthoDB" id="5876005at2759"/>
<dbReference type="Proteomes" id="UP000230423">
    <property type="component" value="Unassembled WGS sequence"/>
</dbReference>
<accession>A0A2G9UUY6</accession>
<feature type="compositionally biased region" description="Polar residues" evidence="1">
    <location>
        <begin position="1"/>
        <end position="10"/>
    </location>
</feature>
<organism evidence="2 3">
    <name type="scientific">Teladorsagia circumcincta</name>
    <name type="common">Brown stomach worm</name>
    <name type="synonym">Ostertagia circumcincta</name>
    <dbReference type="NCBI Taxonomy" id="45464"/>
    <lineage>
        <taxon>Eukaryota</taxon>
        <taxon>Metazoa</taxon>
        <taxon>Ecdysozoa</taxon>
        <taxon>Nematoda</taxon>
        <taxon>Chromadorea</taxon>
        <taxon>Rhabditida</taxon>
        <taxon>Rhabditina</taxon>
        <taxon>Rhabditomorpha</taxon>
        <taxon>Strongyloidea</taxon>
        <taxon>Trichostrongylidae</taxon>
        <taxon>Teladorsagia</taxon>
    </lineage>
</organism>
<evidence type="ECO:0008006" key="4">
    <source>
        <dbReference type="Google" id="ProtNLM"/>
    </source>
</evidence>
<dbReference type="EMBL" id="KZ345341">
    <property type="protein sequence ID" value="PIO74054.1"/>
    <property type="molecule type" value="Genomic_DNA"/>
</dbReference>
<feature type="region of interest" description="Disordered" evidence="1">
    <location>
        <begin position="1"/>
        <end position="24"/>
    </location>
</feature>
<evidence type="ECO:0000313" key="3">
    <source>
        <dbReference type="Proteomes" id="UP000230423"/>
    </source>
</evidence>
<protein>
    <recommendedName>
        <fullName evidence="4">Ground-like domain protein</fullName>
    </recommendedName>
</protein>
<keyword evidence="3" id="KW-1185">Reference proteome</keyword>
<dbReference type="AlphaFoldDB" id="A0A2G9UUY6"/>
<gene>
    <name evidence="2" type="ORF">TELCIR_03950</name>
</gene>
<evidence type="ECO:0000256" key="1">
    <source>
        <dbReference type="SAM" id="MobiDB-lite"/>
    </source>
</evidence>
<sequence length="118" mass="13145">MSKSSFTRNETAAAPAPAAGEEYEGGQGFRLRRFSKTNKGALDKNCNSLRLRKIMRQSMTTEAESSMVKVSDGVKNRLNSGEWYVACGTDGIEPLENEEREHCLVEAETFVCYVVKKD</sequence>
<proteinExistence type="predicted"/>
<name>A0A2G9UUY6_TELCI</name>
<evidence type="ECO:0000313" key="2">
    <source>
        <dbReference type="EMBL" id="PIO74054.1"/>
    </source>
</evidence>